<dbReference type="Pfam" id="PF04972">
    <property type="entry name" value="BON"/>
    <property type="match status" value="1"/>
</dbReference>
<organism evidence="5 6">
    <name type="scientific">Streptomyces virginiae</name>
    <name type="common">Streptomyces cinnamonensis</name>
    <dbReference type="NCBI Taxonomy" id="1961"/>
    <lineage>
        <taxon>Bacteria</taxon>
        <taxon>Bacillati</taxon>
        <taxon>Actinomycetota</taxon>
        <taxon>Actinomycetes</taxon>
        <taxon>Kitasatosporales</taxon>
        <taxon>Streptomycetaceae</taxon>
        <taxon>Streptomyces</taxon>
    </lineage>
</organism>
<dbReference type="InterPro" id="IPR051257">
    <property type="entry name" value="Diverse_CBS-Domain"/>
</dbReference>
<dbReference type="Proteomes" id="UP000660554">
    <property type="component" value="Unassembled WGS sequence"/>
</dbReference>
<sequence>MKHIKVADLMSDEVVSVAPGTAFKDIAKLLAQYDISGVPVLDDEDRVVGVVSQTDLLARAAPGPDTFRLNGTEAEPPTAGGVMSAPAVTVRAEETAADAARLMTRRGIERLPVVDVEDRLVGIVTRRDLLRMFLRPDSEIRRRITSEVLTDALGVPTGAVEVHVVDGIVTLDGQVERRSQLPVLLRLVEHLEGVVAVASRVTARTDDTESAHADRARHAMPW</sequence>
<dbReference type="PANTHER" id="PTHR43080:SF29">
    <property type="entry name" value="OS02G0818000 PROTEIN"/>
    <property type="match status" value="1"/>
</dbReference>
<dbReference type="PROSITE" id="PS51371">
    <property type="entry name" value="CBS"/>
    <property type="match status" value="2"/>
</dbReference>
<feature type="domain" description="BON" evidence="3">
    <location>
        <begin position="136"/>
        <end position="205"/>
    </location>
</feature>
<feature type="domain" description="CBS" evidence="4">
    <location>
        <begin position="10"/>
        <end position="66"/>
    </location>
</feature>
<dbReference type="InterPro" id="IPR007055">
    <property type="entry name" value="BON_dom"/>
</dbReference>
<evidence type="ECO:0000313" key="6">
    <source>
        <dbReference type="Proteomes" id="UP000660554"/>
    </source>
</evidence>
<dbReference type="Gene3D" id="3.30.1340.30">
    <property type="match status" value="1"/>
</dbReference>
<keyword evidence="1 2" id="KW-0129">CBS domain</keyword>
<proteinExistence type="predicted"/>
<dbReference type="Pfam" id="PF00571">
    <property type="entry name" value="CBS"/>
    <property type="match status" value="2"/>
</dbReference>
<evidence type="ECO:0000313" key="5">
    <source>
        <dbReference type="EMBL" id="GHI13705.1"/>
    </source>
</evidence>
<dbReference type="GeneID" id="86952833"/>
<dbReference type="PIRSF" id="PIRSF036990">
    <property type="entry name" value="UCP036990_CBS_BON"/>
    <property type="match status" value="1"/>
</dbReference>
<protein>
    <recommendedName>
        <fullName evidence="7">CBS domain protein</fullName>
    </recommendedName>
</protein>
<reference evidence="6" key="1">
    <citation type="submission" date="2020-09" db="EMBL/GenBank/DDBJ databases">
        <title>Whole genome shotgun sequence of Streptomyces cinnamonensis NBRC 15873.</title>
        <authorList>
            <person name="Komaki H."/>
            <person name="Tamura T."/>
        </authorList>
    </citation>
    <scope>NUCLEOTIDE SEQUENCE [LARGE SCALE GENOMIC DNA]</scope>
    <source>
        <strain evidence="6">NBRC 15873</strain>
    </source>
</reference>
<name>A0ABQ3NLQ7_STRVG</name>
<dbReference type="InterPro" id="IPR000644">
    <property type="entry name" value="CBS_dom"/>
</dbReference>
<dbReference type="SMART" id="SM00116">
    <property type="entry name" value="CBS"/>
    <property type="match status" value="2"/>
</dbReference>
<dbReference type="InterPro" id="IPR017080">
    <property type="entry name" value="UCP036990_CBS_BON"/>
</dbReference>
<dbReference type="InterPro" id="IPR046342">
    <property type="entry name" value="CBS_dom_sf"/>
</dbReference>
<dbReference type="CDD" id="cd04586">
    <property type="entry name" value="CBS_pair_BON_assoc"/>
    <property type="match status" value="1"/>
</dbReference>
<evidence type="ECO:0000259" key="4">
    <source>
        <dbReference type="PROSITE" id="PS51371"/>
    </source>
</evidence>
<dbReference type="RefSeq" id="WP_030653824.1">
    <property type="nucleotide sequence ID" value="NZ_BMRU01000002.1"/>
</dbReference>
<evidence type="ECO:0008006" key="7">
    <source>
        <dbReference type="Google" id="ProtNLM"/>
    </source>
</evidence>
<dbReference type="EMBL" id="BNDV01000008">
    <property type="protein sequence ID" value="GHI13705.1"/>
    <property type="molecule type" value="Genomic_DNA"/>
</dbReference>
<dbReference type="PROSITE" id="PS50914">
    <property type="entry name" value="BON"/>
    <property type="match status" value="1"/>
</dbReference>
<evidence type="ECO:0000256" key="2">
    <source>
        <dbReference type="PROSITE-ProRule" id="PRU00703"/>
    </source>
</evidence>
<gene>
    <name evidence="5" type="ORF">Scinn_31680</name>
</gene>
<dbReference type="Gene3D" id="3.10.580.10">
    <property type="entry name" value="CBS-domain"/>
    <property type="match status" value="1"/>
</dbReference>
<dbReference type="PANTHER" id="PTHR43080">
    <property type="entry name" value="CBS DOMAIN-CONTAINING PROTEIN CBSX3, MITOCHONDRIAL"/>
    <property type="match status" value="1"/>
</dbReference>
<dbReference type="SUPFAM" id="SSF54631">
    <property type="entry name" value="CBS-domain pair"/>
    <property type="match status" value="1"/>
</dbReference>
<feature type="domain" description="CBS" evidence="4">
    <location>
        <begin position="83"/>
        <end position="139"/>
    </location>
</feature>
<keyword evidence="6" id="KW-1185">Reference proteome</keyword>
<evidence type="ECO:0000259" key="3">
    <source>
        <dbReference type="PROSITE" id="PS50914"/>
    </source>
</evidence>
<evidence type="ECO:0000256" key="1">
    <source>
        <dbReference type="ARBA" id="ARBA00023122"/>
    </source>
</evidence>
<comment type="caution">
    <text evidence="5">The sequence shown here is derived from an EMBL/GenBank/DDBJ whole genome shotgun (WGS) entry which is preliminary data.</text>
</comment>
<accession>A0ABQ3NLQ7</accession>